<dbReference type="Proteomes" id="UP000298652">
    <property type="component" value="Chromosome 9"/>
</dbReference>
<organism evidence="2 3">
    <name type="scientific">Setaria viridis</name>
    <name type="common">Green bristlegrass</name>
    <name type="synonym">Setaria italica subsp. viridis</name>
    <dbReference type="NCBI Taxonomy" id="4556"/>
    <lineage>
        <taxon>Eukaryota</taxon>
        <taxon>Viridiplantae</taxon>
        <taxon>Streptophyta</taxon>
        <taxon>Embryophyta</taxon>
        <taxon>Tracheophyta</taxon>
        <taxon>Spermatophyta</taxon>
        <taxon>Magnoliopsida</taxon>
        <taxon>Liliopsida</taxon>
        <taxon>Poales</taxon>
        <taxon>Poaceae</taxon>
        <taxon>PACMAD clade</taxon>
        <taxon>Panicoideae</taxon>
        <taxon>Panicodae</taxon>
        <taxon>Paniceae</taxon>
        <taxon>Cenchrinae</taxon>
        <taxon>Setaria</taxon>
    </lineage>
</organism>
<evidence type="ECO:0000313" key="2">
    <source>
        <dbReference type="EMBL" id="TKV91947.1"/>
    </source>
</evidence>
<dbReference type="EMBL" id="CM016560">
    <property type="protein sequence ID" value="TKV91947.1"/>
    <property type="molecule type" value="Genomic_DNA"/>
</dbReference>
<reference evidence="2" key="1">
    <citation type="submission" date="2019-03" db="EMBL/GenBank/DDBJ databases">
        <title>WGS assembly of Setaria viridis.</title>
        <authorList>
            <person name="Huang P."/>
            <person name="Jenkins J."/>
            <person name="Grimwood J."/>
            <person name="Barry K."/>
            <person name="Healey A."/>
            <person name="Mamidi S."/>
            <person name="Sreedasyam A."/>
            <person name="Shu S."/>
            <person name="Feldman M."/>
            <person name="Wu J."/>
            <person name="Yu Y."/>
            <person name="Chen C."/>
            <person name="Johnson J."/>
            <person name="Rokhsar D."/>
            <person name="Baxter I."/>
            <person name="Schmutz J."/>
            <person name="Brutnell T."/>
            <person name="Kellogg E."/>
        </authorList>
    </citation>
    <scope>NUCLEOTIDE SEQUENCE [LARGE SCALE GENOMIC DNA]</scope>
</reference>
<evidence type="ECO:0000256" key="1">
    <source>
        <dbReference type="SAM" id="MobiDB-lite"/>
    </source>
</evidence>
<feature type="region of interest" description="Disordered" evidence="1">
    <location>
        <begin position="1"/>
        <end position="34"/>
    </location>
</feature>
<evidence type="ECO:0000313" key="3">
    <source>
        <dbReference type="Proteomes" id="UP000298652"/>
    </source>
</evidence>
<feature type="region of interest" description="Disordered" evidence="1">
    <location>
        <begin position="230"/>
        <end position="270"/>
    </location>
</feature>
<dbReference type="AlphaFoldDB" id="A0A4U6SSV0"/>
<protein>
    <submittedName>
        <fullName evidence="2">Uncharacterized protein</fullName>
    </submittedName>
</protein>
<sequence length="270" mass="29363">MKLLCNYAPRAPHAPGPRQRDPVRRWRAARPRRPRDVSFRELTRRLEEMASGADVRAIRHRLSVTCDKELAHMRDEYDRLCATRPAARFRGFVTTAAANAGSGGGFVHSGRSSASGLPPLAPKIRRVQSEQAQLHRRPAFPAPVRRVQSAQGVLGAPPPPAVLLLGRVLLSRSIRQCASDTRDPAASQPSTAYAIWGWPEIAATPSARLGGTRLGWRAAAWDGGGLGSVHRKHGHTFRRPPVPEREASARGTAGTRRLSGEATNPGMDDT</sequence>
<dbReference type="Gramene" id="TKV91947">
    <property type="protein sequence ID" value="TKV91947"/>
    <property type="gene ID" value="SEVIR_9G131300v2"/>
</dbReference>
<gene>
    <name evidence="2" type="ORF">SEVIR_9G131300v2</name>
</gene>
<keyword evidence="3" id="KW-1185">Reference proteome</keyword>
<name>A0A4U6SSV0_SETVI</name>
<proteinExistence type="predicted"/>
<accession>A0A4U6SSV0</accession>